<keyword evidence="1" id="KW-0175">Coiled coil</keyword>
<evidence type="ECO:0000313" key="3">
    <source>
        <dbReference type="Proteomes" id="UP000679950"/>
    </source>
</evidence>
<reference evidence="2 3" key="1">
    <citation type="submission" date="2021-03" db="EMBL/GenBank/DDBJ databases">
        <title>Antimicrobial resistance genes in bacteria isolated from Japanese honey, and their potential for conferring macrolide and lincosamide resistance in the American foulbrood pathogen Paenibacillus larvae.</title>
        <authorList>
            <person name="Okamoto M."/>
            <person name="Kumagai M."/>
            <person name="Kanamori H."/>
            <person name="Takamatsu D."/>
        </authorList>
    </citation>
    <scope>NUCLEOTIDE SEQUENCE [LARGE SCALE GENOMIC DNA]</scope>
    <source>
        <strain evidence="2 3">J8TS2</strain>
    </source>
</reference>
<organism evidence="2 3">
    <name type="scientific">Lederbergia ruris</name>
    <dbReference type="NCBI Taxonomy" id="217495"/>
    <lineage>
        <taxon>Bacteria</taxon>
        <taxon>Bacillati</taxon>
        <taxon>Bacillota</taxon>
        <taxon>Bacilli</taxon>
        <taxon>Bacillales</taxon>
        <taxon>Bacillaceae</taxon>
        <taxon>Lederbergia</taxon>
    </lineage>
</organism>
<proteinExistence type="predicted"/>
<dbReference type="RefSeq" id="WP_212966165.1">
    <property type="nucleotide sequence ID" value="NZ_BORB01000013.1"/>
</dbReference>
<dbReference type="Proteomes" id="UP000679950">
    <property type="component" value="Unassembled WGS sequence"/>
</dbReference>
<comment type="caution">
    <text evidence="2">The sequence shown here is derived from an EMBL/GenBank/DDBJ whole genome shotgun (WGS) entry which is preliminary data.</text>
</comment>
<accession>A0ABQ4KHT7</accession>
<gene>
    <name evidence="2" type="ORF">J8TS2_18490</name>
</gene>
<protein>
    <submittedName>
        <fullName evidence="2">Uncharacterized protein</fullName>
    </submittedName>
</protein>
<evidence type="ECO:0000256" key="1">
    <source>
        <dbReference type="SAM" id="Coils"/>
    </source>
</evidence>
<sequence>MQFNSIIRSFLRTPAADEGNSMLFKSGQIFYGKLGKLFSGQYAEIWLGGQKLMAKIEAPLISGKGYWFQVSYSSGEIILKVLDKEHKPFNNNMQPNLSPHLLGLRDTKLHHKFTEFLMVEQLCFTKEEIQQGARFLSSIDDVEMAMQVLKMMNKKQLPFTDRIFKSLYAVSKETTPLSSSIGQLRQLLLAEETVSETAKSLLSLLDDWEMTAKRLEQRVDATTGRDVLLAKIKQSVTRLGLNYEAQLFHNQVEKETIGTLFKPLIVKLVQENSTQMNSSIQEVAEKVLLKMNGQQLLSISNHTIQTQLYEVPIQWGAEMKNLTIQCTGRKTDDGNFDADYCHIIFYLDLENLKSTVVNMQVQNRIVHLFIINDWQEIKEQAQSFIPILQAGLKELNYSLSGVRFKTSDARNKQTREYPFSNKASFDTGVDIRI</sequence>
<name>A0ABQ4KHT7_9BACI</name>
<evidence type="ECO:0000313" key="2">
    <source>
        <dbReference type="EMBL" id="GIN57530.1"/>
    </source>
</evidence>
<dbReference type="EMBL" id="BORB01000013">
    <property type="protein sequence ID" value="GIN57530.1"/>
    <property type="molecule type" value="Genomic_DNA"/>
</dbReference>
<keyword evidence="3" id="KW-1185">Reference proteome</keyword>
<feature type="coiled-coil region" evidence="1">
    <location>
        <begin position="198"/>
        <end position="225"/>
    </location>
</feature>